<evidence type="ECO:0000256" key="3">
    <source>
        <dbReference type="ARBA" id="ARBA00022832"/>
    </source>
</evidence>
<gene>
    <name evidence="11" type="ORF">H9875_00420</name>
</gene>
<dbReference type="Gene3D" id="1.10.1040.10">
    <property type="entry name" value="N-(1-d-carboxylethyl)-l-norvaline Dehydrogenase, domain 2"/>
    <property type="match status" value="1"/>
</dbReference>
<dbReference type="InterPro" id="IPR022694">
    <property type="entry name" value="3-OHacyl-CoA_DH"/>
</dbReference>
<evidence type="ECO:0000256" key="2">
    <source>
        <dbReference type="ARBA" id="ARBA00005086"/>
    </source>
</evidence>
<comment type="pathway">
    <text evidence="2">Lipid metabolism; butanoate metabolism.</text>
</comment>
<dbReference type="InterPro" id="IPR006176">
    <property type="entry name" value="3-OHacyl-CoA_DH_NAD-bd"/>
</dbReference>
<comment type="pathway">
    <text evidence="1">Lipid metabolism; fatty acid beta-oxidation.</text>
</comment>
<evidence type="ECO:0000256" key="1">
    <source>
        <dbReference type="ARBA" id="ARBA00005005"/>
    </source>
</evidence>
<evidence type="ECO:0000256" key="7">
    <source>
        <dbReference type="ARBA" id="ARBA00049556"/>
    </source>
</evidence>
<organism evidence="11 12">
    <name type="scientific">Candidatus Levilactobacillus faecigallinarum</name>
    <dbReference type="NCBI Taxonomy" id="2838638"/>
    <lineage>
        <taxon>Bacteria</taxon>
        <taxon>Bacillati</taxon>
        <taxon>Bacillota</taxon>
        <taxon>Bacilli</taxon>
        <taxon>Lactobacillales</taxon>
        <taxon>Lactobacillaceae</taxon>
        <taxon>Levilactobacillus</taxon>
    </lineage>
</organism>
<sequence>MSTIQNVTVAGSGVLGSQIAYQSAYCQKDVTIYDINQAAIDQAKERINGLRALYQRDLNITAEQFAAGLHRLTYTTDLSQAVAHADIVIEAITENPKIKHSFYQQLAQVAPQRTIFASNSSTLTPSMFMADTGRPEKFLNLHFANQVWLNNTAEIMGSPKTDPAIFSEVVAFAGEIGMIPIPLKKEQPGYILNSLLIPFLKSGLGLWTNGVADPHIIDKTWMKATGAPMGPFAILDMIGMRTPYNIIRTTATQENDQVMLAAAARLKTMIDAGQLGAESGQGFYHYPDPAFTQPDFLQTTTQAIPH</sequence>
<name>A0A9D1U470_9LACO</name>
<keyword evidence="6" id="KW-0443">Lipid metabolism</keyword>
<evidence type="ECO:0000259" key="9">
    <source>
        <dbReference type="Pfam" id="PF00725"/>
    </source>
</evidence>
<dbReference type="PIRSF" id="PIRSF000105">
    <property type="entry name" value="HCDH"/>
    <property type="match status" value="1"/>
</dbReference>
<feature type="domain" description="3-hydroxyacyl-CoA dehydrogenase C-terminal" evidence="9">
    <location>
        <begin position="189"/>
        <end position="286"/>
    </location>
</feature>
<dbReference type="PANTHER" id="PTHR43561:SF3">
    <property type="entry name" value="HYDROXYACYL-COENZYME A DEHYDROGENASE, MITOCHONDRIAL"/>
    <property type="match status" value="1"/>
</dbReference>
<comment type="caution">
    <text evidence="11">The sequence shown here is derived from an EMBL/GenBank/DDBJ whole genome shotgun (WGS) entry which is preliminary data.</text>
</comment>
<evidence type="ECO:0000313" key="12">
    <source>
        <dbReference type="Proteomes" id="UP000886822"/>
    </source>
</evidence>
<dbReference type="EMBL" id="DXGJ01000004">
    <property type="protein sequence ID" value="HIW71067.1"/>
    <property type="molecule type" value="Genomic_DNA"/>
</dbReference>
<keyword evidence="5" id="KW-0520">NAD</keyword>
<evidence type="ECO:0000256" key="5">
    <source>
        <dbReference type="ARBA" id="ARBA00023027"/>
    </source>
</evidence>
<dbReference type="InterPro" id="IPR052242">
    <property type="entry name" value="Mito_3-hydroxyacyl-CoA_DH"/>
</dbReference>
<protein>
    <submittedName>
        <fullName evidence="11">3-hydroxyacyl-CoA dehydrogenase</fullName>
        <ecNumber evidence="11">1.1.1.35</ecNumber>
    </submittedName>
</protein>
<dbReference type="Pfam" id="PF00725">
    <property type="entry name" value="3HCDH"/>
    <property type="match status" value="1"/>
</dbReference>
<dbReference type="GO" id="GO:0070403">
    <property type="term" value="F:NAD+ binding"/>
    <property type="evidence" value="ECO:0007669"/>
    <property type="project" value="InterPro"/>
</dbReference>
<dbReference type="InterPro" id="IPR013328">
    <property type="entry name" value="6PGD_dom2"/>
</dbReference>
<evidence type="ECO:0000259" key="10">
    <source>
        <dbReference type="Pfam" id="PF02737"/>
    </source>
</evidence>
<feature type="site" description="Important for catalytic activity" evidence="8">
    <location>
        <position position="142"/>
    </location>
</feature>
<dbReference type="EC" id="1.1.1.35" evidence="11"/>
<dbReference type="PANTHER" id="PTHR43561">
    <property type="match status" value="1"/>
</dbReference>
<accession>A0A9D1U470</accession>
<evidence type="ECO:0000256" key="6">
    <source>
        <dbReference type="ARBA" id="ARBA00023098"/>
    </source>
</evidence>
<dbReference type="SUPFAM" id="SSF51735">
    <property type="entry name" value="NAD(P)-binding Rossmann-fold domains"/>
    <property type="match status" value="1"/>
</dbReference>
<dbReference type="InterPro" id="IPR008927">
    <property type="entry name" value="6-PGluconate_DH-like_C_sf"/>
</dbReference>
<keyword evidence="3" id="KW-0276">Fatty acid metabolism</keyword>
<dbReference type="NCBIfam" id="NF006143">
    <property type="entry name" value="PRK08293.1"/>
    <property type="match status" value="1"/>
</dbReference>
<dbReference type="AlphaFoldDB" id="A0A9D1U470"/>
<dbReference type="Proteomes" id="UP000886822">
    <property type="component" value="Unassembled WGS sequence"/>
</dbReference>
<reference evidence="11" key="1">
    <citation type="journal article" date="2021" name="PeerJ">
        <title>Extensive microbial diversity within the chicken gut microbiome revealed by metagenomics and culture.</title>
        <authorList>
            <person name="Gilroy R."/>
            <person name="Ravi A."/>
            <person name="Getino M."/>
            <person name="Pursley I."/>
            <person name="Horton D.L."/>
            <person name="Alikhan N.F."/>
            <person name="Baker D."/>
            <person name="Gharbi K."/>
            <person name="Hall N."/>
            <person name="Watson M."/>
            <person name="Adriaenssens E.M."/>
            <person name="Foster-Nyarko E."/>
            <person name="Jarju S."/>
            <person name="Secka A."/>
            <person name="Antonio M."/>
            <person name="Oren A."/>
            <person name="Chaudhuri R.R."/>
            <person name="La Ragione R."/>
            <person name="Hildebrand F."/>
            <person name="Pallen M.J."/>
        </authorList>
    </citation>
    <scope>NUCLEOTIDE SEQUENCE</scope>
    <source>
        <strain evidence="11">CHK173-259</strain>
    </source>
</reference>
<proteinExistence type="predicted"/>
<comment type="catalytic activity">
    <reaction evidence="7">
        <text>a (3S)-3-hydroxyacyl-CoA + NAD(+) = a 3-oxoacyl-CoA + NADH + H(+)</text>
        <dbReference type="Rhea" id="RHEA:22432"/>
        <dbReference type="ChEBI" id="CHEBI:15378"/>
        <dbReference type="ChEBI" id="CHEBI:57318"/>
        <dbReference type="ChEBI" id="CHEBI:57540"/>
        <dbReference type="ChEBI" id="CHEBI:57945"/>
        <dbReference type="ChEBI" id="CHEBI:90726"/>
        <dbReference type="EC" id="1.1.1.35"/>
    </reaction>
</comment>
<dbReference type="InterPro" id="IPR036291">
    <property type="entry name" value="NAD(P)-bd_dom_sf"/>
</dbReference>
<evidence type="ECO:0000256" key="4">
    <source>
        <dbReference type="ARBA" id="ARBA00023002"/>
    </source>
</evidence>
<evidence type="ECO:0000313" key="11">
    <source>
        <dbReference type="EMBL" id="HIW71067.1"/>
    </source>
</evidence>
<feature type="domain" description="3-hydroxyacyl-CoA dehydrogenase NAD binding" evidence="10">
    <location>
        <begin position="6"/>
        <end position="184"/>
    </location>
</feature>
<dbReference type="SUPFAM" id="SSF48179">
    <property type="entry name" value="6-phosphogluconate dehydrogenase C-terminal domain-like"/>
    <property type="match status" value="1"/>
</dbReference>
<dbReference type="Pfam" id="PF02737">
    <property type="entry name" value="3HCDH_N"/>
    <property type="match status" value="1"/>
</dbReference>
<dbReference type="InterPro" id="IPR006108">
    <property type="entry name" value="3HC_DH_C"/>
</dbReference>
<evidence type="ECO:0000256" key="8">
    <source>
        <dbReference type="PIRSR" id="PIRSR000105-1"/>
    </source>
</evidence>
<keyword evidence="4 11" id="KW-0560">Oxidoreductase</keyword>
<dbReference type="GO" id="GO:0003857">
    <property type="term" value="F:(3S)-3-hydroxyacyl-CoA dehydrogenase (NAD+) activity"/>
    <property type="evidence" value="ECO:0007669"/>
    <property type="project" value="UniProtKB-EC"/>
</dbReference>
<dbReference type="GO" id="GO:0006635">
    <property type="term" value="P:fatty acid beta-oxidation"/>
    <property type="evidence" value="ECO:0007669"/>
    <property type="project" value="TreeGrafter"/>
</dbReference>
<dbReference type="Gene3D" id="3.40.50.720">
    <property type="entry name" value="NAD(P)-binding Rossmann-like Domain"/>
    <property type="match status" value="1"/>
</dbReference>
<reference evidence="11" key="2">
    <citation type="submission" date="2021-04" db="EMBL/GenBank/DDBJ databases">
        <authorList>
            <person name="Gilroy R."/>
        </authorList>
    </citation>
    <scope>NUCLEOTIDE SEQUENCE</scope>
    <source>
        <strain evidence="11">CHK173-259</strain>
    </source>
</reference>